<dbReference type="InterPro" id="IPR024211">
    <property type="entry name" value="DUF3841"/>
</dbReference>
<gene>
    <name evidence="1" type="ORF">ATI14_4792</name>
</gene>
<evidence type="ECO:0000313" key="1">
    <source>
        <dbReference type="EMBL" id="PKA77734.1"/>
    </source>
</evidence>
<name>A0ABX4QLN8_PSETO</name>
<keyword evidence="2" id="KW-1185">Reference proteome</keyword>
<organism evidence="1 2">
    <name type="scientific">Pseudomonas tolaasii NCPPB 2192</name>
    <dbReference type="NCBI Taxonomy" id="564423"/>
    <lineage>
        <taxon>Bacteria</taxon>
        <taxon>Pseudomonadati</taxon>
        <taxon>Pseudomonadota</taxon>
        <taxon>Gammaproteobacteria</taxon>
        <taxon>Pseudomonadales</taxon>
        <taxon>Pseudomonadaceae</taxon>
        <taxon>Pseudomonas</taxon>
    </lineage>
</organism>
<comment type="caution">
    <text evidence="1">The sequence shown here is derived from an EMBL/GenBank/DDBJ whole genome shotgun (WGS) entry which is preliminary data.</text>
</comment>
<dbReference type="RefSeq" id="WP_016971847.1">
    <property type="nucleotide sequence ID" value="NZ_PHHD01000001.1"/>
</dbReference>
<proteinExistence type="predicted"/>
<evidence type="ECO:0000313" key="2">
    <source>
        <dbReference type="Proteomes" id="UP000232891"/>
    </source>
</evidence>
<accession>A0ABX4QLN8</accession>
<protein>
    <submittedName>
        <fullName evidence="1">Uncharacterized protein DUF3841</fullName>
    </submittedName>
</protein>
<dbReference type="GeneID" id="55847875"/>
<sequence length="218" mass="24884">MLHSSLTFDIQKWQMKLSKKGRVTCWTLMERSTWQLLETEGVLTCPISAANDDPIFQDAYAWMKDSMASAGILAPEPGLSPWWCWVRSGENHPEPYIEDAEGLHDPVVLQLSVPAEQIVLSCFDLWHFVLNKCYVWTSELDEQDFDRAMENAEEGSDTALQLQRRMQKSWSAIFELDQTAVDMGPFEAKSIQGCFWTLRLADVTAVIERDALTSHHQA</sequence>
<reference evidence="1 2" key="1">
    <citation type="submission" date="2017-11" db="EMBL/GenBank/DDBJ databases">
        <title>Genome sequencing of a diverse group of Pseudomonas species.</title>
        <authorList>
            <person name="Loper J."/>
        </authorList>
    </citation>
    <scope>NUCLEOTIDE SEQUENCE [LARGE SCALE GENOMIC DNA]</scope>
    <source>
        <strain evidence="1 2">NCPPB 2192</strain>
    </source>
</reference>
<dbReference type="Proteomes" id="UP000232891">
    <property type="component" value="Unassembled WGS sequence"/>
</dbReference>
<dbReference type="Pfam" id="PF12952">
    <property type="entry name" value="DUF3841"/>
    <property type="match status" value="1"/>
</dbReference>
<dbReference type="EMBL" id="PHHD01000001">
    <property type="protein sequence ID" value="PKA77734.1"/>
    <property type="molecule type" value="Genomic_DNA"/>
</dbReference>